<organism evidence="7 8">
    <name type="scientific">Pseudomonas violetae</name>
    <dbReference type="NCBI Taxonomy" id="2915813"/>
    <lineage>
        <taxon>Bacteria</taxon>
        <taxon>Pseudomonadati</taxon>
        <taxon>Pseudomonadota</taxon>
        <taxon>Gammaproteobacteria</taxon>
        <taxon>Pseudomonadales</taxon>
        <taxon>Pseudomonadaceae</taxon>
        <taxon>Pseudomonas</taxon>
    </lineage>
</organism>
<name>A0ABT0F3Y3_9PSED</name>
<dbReference type="InterPro" id="IPR036259">
    <property type="entry name" value="MFS_trans_sf"/>
</dbReference>
<evidence type="ECO:0000256" key="1">
    <source>
        <dbReference type="ARBA" id="ARBA00004651"/>
    </source>
</evidence>
<evidence type="ECO:0000256" key="2">
    <source>
        <dbReference type="ARBA" id="ARBA00022475"/>
    </source>
</evidence>
<keyword evidence="2" id="KW-1003">Cell membrane</keyword>
<keyword evidence="5 6" id="KW-0472">Membrane</keyword>
<dbReference type="Gene3D" id="1.20.1250.20">
    <property type="entry name" value="MFS general substrate transporter like domains"/>
    <property type="match status" value="2"/>
</dbReference>
<feature type="transmembrane region" description="Helical" evidence="6">
    <location>
        <begin position="108"/>
        <end position="132"/>
    </location>
</feature>
<proteinExistence type="predicted"/>
<feature type="transmembrane region" description="Helical" evidence="6">
    <location>
        <begin position="193"/>
        <end position="220"/>
    </location>
</feature>
<keyword evidence="4 6" id="KW-1133">Transmembrane helix</keyword>
<comment type="caution">
    <text evidence="7">The sequence shown here is derived from an EMBL/GenBank/DDBJ whole genome shotgun (WGS) entry which is preliminary data.</text>
</comment>
<evidence type="ECO:0000256" key="6">
    <source>
        <dbReference type="SAM" id="Phobius"/>
    </source>
</evidence>
<feature type="transmembrane region" description="Helical" evidence="6">
    <location>
        <begin position="256"/>
        <end position="281"/>
    </location>
</feature>
<dbReference type="SUPFAM" id="SSF103473">
    <property type="entry name" value="MFS general substrate transporter"/>
    <property type="match status" value="1"/>
</dbReference>
<evidence type="ECO:0000256" key="4">
    <source>
        <dbReference type="ARBA" id="ARBA00022989"/>
    </source>
</evidence>
<gene>
    <name evidence="7" type="ORF">L9059_21545</name>
</gene>
<feature type="transmembrane region" description="Helical" evidence="6">
    <location>
        <begin position="232"/>
        <end position="250"/>
    </location>
</feature>
<dbReference type="CDD" id="cd06173">
    <property type="entry name" value="MFS_MefA_like"/>
    <property type="match status" value="1"/>
</dbReference>
<feature type="transmembrane region" description="Helical" evidence="6">
    <location>
        <begin position="328"/>
        <end position="361"/>
    </location>
</feature>
<evidence type="ECO:0000313" key="8">
    <source>
        <dbReference type="Proteomes" id="UP001299876"/>
    </source>
</evidence>
<dbReference type="Proteomes" id="UP001299876">
    <property type="component" value="Unassembled WGS sequence"/>
</dbReference>
<feature type="transmembrane region" description="Helical" evidence="6">
    <location>
        <begin position="75"/>
        <end position="96"/>
    </location>
</feature>
<comment type="subcellular location">
    <subcellularLocation>
        <location evidence="1">Cell membrane</location>
        <topology evidence="1">Multi-pass membrane protein</topology>
    </subcellularLocation>
</comment>
<dbReference type="EMBL" id="JAKNRW010000023">
    <property type="protein sequence ID" value="MCK1792713.1"/>
    <property type="molecule type" value="Genomic_DNA"/>
</dbReference>
<evidence type="ECO:0000256" key="3">
    <source>
        <dbReference type="ARBA" id="ARBA00022692"/>
    </source>
</evidence>
<dbReference type="PANTHER" id="PTHR23513:SF6">
    <property type="entry name" value="MAJOR FACILITATOR SUPERFAMILY ASSOCIATED DOMAIN-CONTAINING PROTEIN"/>
    <property type="match status" value="1"/>
</dbReference>
<reference evidence="7 8" key="1">
    <citation type="submission" date="2022-02" db="EMBL/GenBank/DDBJ databases">
        <title>Comparative genomics of the first Antarctic Pseudomonas spp. capable of biotransforming 2,4,6-Trinitrotoluene.</title>
        <authorList>
            <person name="Cabrera M.A."/>
            <person name="Marquez S.L."/>
            <person name="Perez-Donoso J.M."/>
        </authorList>
    </citation>
    <scope>NUCLEOTIDE SEQUENCE [LARGE SCALE GENOMIC DNA]</scope>
    <source>
        <strain evidence="7 8">TNT19</strain>
    </source>
</reference>
<keyword evidence="8" id="KW-1185">Reference proteome</keyword>
<sequence length="466" mass="49362">MSSGATPDPAGSRLACDGALDVSAGLEGRLASKPAPAGIDRQLLKVQFSFFLMVLGGRCNQLAVAWWVLQETGSALYFANMIACSIATEVLSRPLLGWMGDKYNKIHIIKLASWLSLITALLMLVLSVAGLFNPWTVGALMMVSSAIVGVRDPLQASIIPLFANDDKVSLAFRSKSVMSSFSMLLGPALASGLIYGLGITFALAADFVAILIAGALIATIPSSIGAPDESSNAPAASGLSMIYSGFKVVYGVKVEFYLAIIAMLINFALFPFFTILIPLYVKDVIQYPVTYIGLLDASFGLGILVGSYKIIGWLSGRVPRDRCVSAGFALLGCNLLVVGTLSSSAILPAAFFCGGVGLMLINIPTSSVRLLATPKLHRNRVFATVAFLSAVASPLGSFAMTTFIAYLGVALTITLLGAMVLLLSLLVFLVPDFRTFMRSQDTKLHDAYLEKYPEAFNSTTDAQGST</sequence>
<dbReference type="RefSeq" id="WP_247292926.1">
    <property type="nucleotide sequence ID" value="NZ_JAKNRW010000023.1"/>
</dbReference>
<protein>
    <submittedName>
        <fullName evidence="7">MFS transporter</fullName>
    </submittedName>
</protein>
<feature type="transmembrane region" description="Helical" evidence="6">
    <location>
        <begin position="381"/>
        <end position="400"/>
    </location>
</feature>
<feature type="transmembrane region" description="Helical" evidence="6">
    <location>
        <begin position="406"/>
        <end position="430"/>
    </location>
</feature>
<dbReference type="InterPro" id="IPR011701">
    <property type="entry name" value="MFS"/>
</dbReference>
<dbReference type="PANTHER" id="PTHR23513">
    <property type="entry name" value="INTEGRAL MEMBRANE EFFLUX PROTEIN-RELATED"/>
    <property type="match status" value="1"/>
</dbReference>
<keyword evidence="3 6" id="KW-0812">Transmembrane</keyword>
<accession>A0ABT0F3Y3</accession>
<evidence type="ECO:0000256" key="5">
    <source>
        <dbReference type="ARBA" id="ARBA00023136"/>
    </source>
</evidence>
<feature type="transmembrane region" description="Helical" evidence="6">
    <location>
        <begin position="48"/>
        <end position="69"/>
    </location>
</feature>
<dbReference type="Pfam" id="PF07690">
    <property type="entry name" value="MFS_1"/>
    <property type="match status" value="1"/>
</dbReference>
<evidence type="ECO:0000313" key="7">
    <source>
        <dbReference type="EMBL" id="MCK1792713.1"/>
    </source>
</evidence>
<feature type="transmembrane region" description="Helical" evidence="6">
    <location>
        <begin position="288"/>
        <end position="308"/>
    </location>
</feature>